<dbReference type="OrthoDB" id="8110916at2759"/>
<keyword evidence="3" id="KW-0521">NADP</keyword>
<dbReference type="SUPFAM" id="SSF53613">
    <property type="entry name" value="Ribokinase-like"/>
    <property type="match status" value="1"/>
</dbReference>
<dbReference type="NCBIfam" id="TIGR00196">
    <property type="entry name" value="yjeF_cterm"/>
    <property type="match status" value="1"/>
</dbReference>
<feature type="binding site" evidence="7">
    <location>
        <begin position="202"/>
        <end position="208"/>
    </location>
    <ligand>
        <name>(6S)-NADPHX</name>
        <dbReference type="ChEBI" id="CHEBI:64076"/>
    </ligand>
</feature>
<feature type="domain" description="YjeF C-terminal" evidence="8">
    <location>
        <begin position="10"/>
        <end position="350"/>
    </location>
</feature>
<evidence type="ECO:0000313" key="9">
    <source>
        <dbReference type="EMBL" id="EGV64265.1"/>
    </source>
</evidence>
<dbReference type="RefSeq" id="XP_006686580.1">
    <property type="nucleotide sequence ID" value="XM_006686517.1"/>
</dbReference>
<evidence type="ECO:0000313" key="10">
    <source>
        <dbReference type="Proteomes" id="UP000000707"/>
    </source>
</evidence>
<keyword evidence="5 7" id="KW-0456">Lyase</keyword>
<dbReference type="GO" id="GO:0005737">
    <property type="term" value="C:cytoplasm"/>
    <property type="evidence" value="ECO:0007669"/>
    <property type="project" value="UniProtKB-SubCell"/>
</dbReference>
<evidence type="ECO:0000256" key="2">
    <source>
        <dbReference type="ARBA" id="ARBA00022840"/>
    </source>
</evidence>
<feature type="binding site" evidence="7">
    <location>
        <position position="274"/>
    </location>
    <ligand>
        <name>(6S)-NADPHX</name>
        <dbReference type="ChEBI" id="CHEBI:64076"/>
    </ligand>
</feature>
<gene>
    <name evidence="9" type="ORF">CANTEDRAFT_113886</name>
</gene>
<comment type="cofactor">
    <cofactor evidence="7">
        <name>Mg(2+)</name>
        <dbReference type="ChEBI" id="CHEBI:18420"/>
    </cofactor>
</comment>
<dbReference type="EMBL" id="GL996521">
    <property type="protein sequence ID" value="EGV64266.1"/>
    <property type="molecule type" value="Genomic_DNA"/>
</dbReference>
<comment type="similarity">
    <text evidence="7">Belongs to the NnrD/CARKD family.</text>
</comment>
<dbReference type="EMBL" id="GL996521">
    <property type="protein sequence ID" value="EGV64265.1"/>
    <property type="molecule type" value="Genomic_DNA"/>
</dbReference>
<dbReference type="InterPro" id="IPR029056">
    <property type="entry name" value="Ribokinase-like"/>
</dbReference>
<comment type="subcellular location">
    <subcellularLocation>
        <location evidence="7">Cytoplasm</location>
    </subcellularLocation>
</comment>
<keyword evidence="7" id="KW-0597">Phosphoprotein</keyword>
<comment type="function">
    <text evidence="7">Catalyzes the dehydration of the S-form of NAD(P)HX at the expense of ATP, which is converted to ADP. Together with NAD(P)HX epimerase, which catalyzes the epimerization of the S- and R-forms, the enzyme allows the repair of both epimers of NAD(P)HX, a damaged form of NAD(P)H that is a result of enzymatic or heat-dependent hydration.</text>
</comment>
<dbReference type="HAMAP" id="MF_01965">
    <property type="entry name" value="NADHX_dehydratase"/>
    <property type="match status" value="1"/>
</dbReference>
<feature type="binding site" evidence="7">
    <location>
        <position position="149"/>
    </location>
    <ligand>
        <name>(6S)-NADPHX</name>
        <dbReference type="ChEBI" id="CHEBI:64076"/>
    </ligand>
</feature>
<evidence type="ECO:0000256" key="4">
    <source>
        <dbReference type="ARBA" id="ARBA00023027"/>
    </source>
</evidence>
<evidence type="ECO:0000256" key="5">
    <source>
        <dbReference type="ARBA" id="ARBA00023239"/>
    </source>
</evidence>
<comment type="catalytic activity">
    <reaction evidence="6 7">
        <text>(6S)-NADPHX + ATP = ADP + phosphate + NADPH + H(+)</text>
        <dbReference type="Rhea" id="RHEA:32231"/>
        <dbReference type="ChEBI" id="CHEBI:15378"/>
        <dbReference type="ChEBI" id="CHEBI:30616"/>
        <dbReference type="ChEBI" id="CHEBI:43474"/>
        <dbReference type="ChEBI" id="CHEBI:57783"/>
        <dbReference type="ChEBI" id="CHEBI:64076"/>
        <dbReference type="ChEBI" id="CHEBI:456216"/>
        <dbReference type="EC" id="4.2.1.93"/>
    </reaction>
</comment>
<dbReference type="Gene3D" id="3.40.1190.20">
    <property type="match status" value="1"/>
</dbReference>
<reference evidence="9 10" key="1">
    <citation type="journal article" date="2011" name="Proc. Natl. Acad. Sci. U.S.A.">
        <title>Comparative genomics of xylose-fermenting fungi for enhanced biofuel production.</title>
        <authorList>
            <person name="Wohlbach D.J."/>
            <person name="Kuo A."/>
            <person name="Sato T.K."/>
            <person name="Potts K.M."/>
            <person name="Salamov A.A."/>
            <person name="LaButti K.M."/>
            <person name="Sun H."/>
            <person name="Clum A."/>
            <person name="Pangilinan J.L."/>
            <person name="Lindquist E.A."/>
            <person name="Lucas S."/>
            <person name="Lapidus A."/>
            <person name="Jin M."/>
            <person name="Gunawan C."/>
            <person name="Balan V."/>
            <person name="Dale B.E."/>
            <person name="Jeffries T.W."/>
            <person name="Zinkel R."/>
            <person name="Barry K.W."/>
            <person name="Grigoriev I.V."/>
            <person name="Gasch A.P."/>
        </authorList>
    </citation>
    <scope>NUCLEOTIDE SEQUENCE [LARGE SCALE GENOMIC DNA]</scope>
    <source>
        <strain evidence="9">ATCC 10573</strain>
        <strain evidence="10">ATCC 10573 / BCRC 21748 / CBS 615 / JCM 9827 / NBRC 10315 / NRRL Y-1498 / VKM Y-70</strain>
    </source>
</reference>
<keyword evidence="9" id="KW-0808">Transferase</keyword>
<accession>G3B4S9</accession>
<dbReference type="HOGENOM" id="CLU_030651_0_0_1"/>
<dbReference type="PANTHER" id="PTHR12592:SF0">
    <property type="entry name" value="ATP-DEPENDENT (S)-NAD(P)H-HYDRATE DEHYDRATASE"/>
    <property type="match status" value="1"/>
</dbReference>
<dbReference type="InterPro" id="IPR017953">
    <property type="entry name" value="Carbohydrate_kinase_pred_CS"/>
</dbReference>
<keyword evidence="10" id="KW-1185">Reference proteome</keyword>
<comment type="catalytic activity">
    <reaction evidence="7">
        <text>(6S)-NADHX + ATP = ADP + phosphate + NADH + H(+)</text>
        <dbReference type="Rhea" id="RHEA:19017"/>
        <dbReference type="ChEBI" id="CHEBI:15378"/>
        <dbReference type="ChEBI" id="CHEBI:30616"/>
        <dbReference type="ChEBI" id="CHEBI:43474"/>
        <dbReference type="ChEBI" id="CHEBI:57945"/>
        <dbReference type="ChEBI" id="CHEBI:64074"/>
        <dbReference type="ChEBI" id="CHEBI:456216"/>
        <dbReference type="EC" id="4.2.1.93"/>
    </reaction>
</comment>
<dbReference type="Pfam" id="PF01256">
    <property type="entry name" value="Carb_kinase"/>
    <property type="match status" value="1"/>
</dbReference>
<keyword evidence="7" id="KW-0963">Cytoplasm</keyword>
<proteinExistence type="inferred from homology"/>
<dbReference type="CDD" id="cd01171">
    <property type="entry name" value="YXKO-related"/>
    <property type="match status" value="1"/>
</dbReference>
<dbReference type="eggNOG" id="KOG3974">
    <property type="taxonomic scope" value="Eukaryota"/>
</dbReference>
<dbReference type="PANTHER" id="PTHR12592">
    <property type="entry name" value="ATP-DEPENDENT (S)-NAD(P)H-HYDRATE DEHYDRATASE FAMILY MEMBER"/>
    <property type="match status" value="1"/>
</dbReference>
<keyword evidence="9" id="KW-0418">Kinase</keyword>
<dbReference type="GO" id="GO:0047453">
    <property type="term" value="F:ATP-dependent NAD(P)H-hydrate dehydratase activity"/>
    <property type="evidence" value="ECO:0007669"/>
    <property type="project" value="UniProtKB-UniRule"/>
</dbReference>
<dbReference type="EC" id="4.2.1.93" evidence="7"/>
<organism evidence="10">
    <name type="scientific">Candida tenuis (strain ATCC 10573 / BCRC 21748 / CBS 615 / JCM 9827 / NBRC 10315 / NRRL Y-1498 / VKM Y-70)</name>
    <name type="common">Yeast</name>
    <name type="synonym">Yamadazyma tenuis</name>
    <dbReference type="NCBI Taxonomy" id="590646"/>
    <lineage>
        <taxon>Eukaryota</taxon>
        <taxon>Fungi</taxon>
        <taxon>Dikarya</taxon>
        <taxon>Ascomycota</taxon>
        <taxon>Saccharomycotina</taxon>
        <taxon>Pichiomycetes</taxon>
        <taxon>Debaryomycetaceae</taxon>
        <taxon>Yamadazyma</taxon>
    </lineage>
</organism>
<keyword evidence="4 7" id="KW-0520">NAD</keyword>
<dbReference type="InterPro" id="IPR000631">
    <property type="entry name" value="CARKD"/>
</dbReference>
<name>G3B4S9_CANTC</name>
<evidence type="ECO:0000256" key="7">
    <source>
        <dbReference type="HAMAP-Rule" id="MF_03157"/>
    </source>
</evidence>
<dbReference type="KEGG" id="cten:18247164"/>
<dbReference type="PROSITE" id="PS01050">
    <property type="entry name" value="YJEF_C_2"/>
    <property type="match status" value="1"/>
</dbReference>
<dbReference type="STRING" id="590646.G3B4S9"/>
<feature type="binding site" evidence="7">
    <location>
        <begin position="264"/>
        <end position="273"/>
    </location>
    <ligand>
        <name>ATP</name>
        <dbReference type="ChEBI" id="CHEBI:30616"/>
    </ligand>
</feature>
<dbReference type="GO" id="GO:0046496">
    <property type="term" value="P:nicotinamide nucleotide metabolic process"/>
    <property type="evidence" value="ECO:0007669"/>
    <property type="project" value="UniProtKB-UniRule"/>
</dbReference>
<evidence type="ECO:0000256" key="3">
    <source>
        <dbReference type="ARBA" id="ARBA00022857"/>
    </source>
</evidence>
<keyword evidence="2 7" id="KW-0067">ATP-binding</keyword>
<feature type="binding site" evidence="7">
    <location>
        <begin position="245"/>
        <end position="249"/>
    </location>
    <ligand>
        <name>ATP</name>
        <dbReference type="ChEBI" id="CHEBI:30616"/>
    </ligand>
</feature>
<dbReference type="GO" id="GO:0016301">
    <property type="term" value="F:kinase activity"/>
    <property type="evidence" value="ECO:0007669"/>
    <property type="project" value="UniProtKB-KW"/>
</dbReference>
<keyword evidence="1 7" id="KW-0547">Nucleotide-binding</keyword>
<dbReference type="AlphaFoldDB" id="G3B4S9"/>
<dbReference type="PROSITE" id="PS51383">
    <property type="entry name" value="YJEF_C_3"/>
    <property type="match status" value="1"/>
</dbReference>
<dbReference type="GO" id="GO:0110051">
    <property type="term" value="P:metabolite repair"/>
    <property type="evidence" value="ECO:0007669"/>
    <property type="project" value="TreeGrafter"/>
</dbReference>
<dbReference type="Proteomes" id="UP000000707">
    <property type="component" value="Unassembled WGS sequence"/>
</dbReference>
<evidence type="ECO:0000256" key="6">
    <source>
        <dbReference type="ARBA" id="ARBA00047472"/>
    </source>
</evidence>
<dbReference type="GeneID" id="18247164"/>
<evidence type="ECO:0000256" key="1">
    <source>
        <dbReference type="ARBA" id="ARBA00022741"/>
    </source>
</evidence>
<dbReference type="GO" id="GO:0005524">
    <property type="term" value="F:ATP binding"/>
    <property type="evidence" value="ECO:0007669"/>
    <property type="project" value="UniProtKB-KW"/>
</dbReference>
<evidence type="ECO:0000259" key="8">
    <source>
        <dbReference type="PROSITE" id="PS51383"/>
    </source>
</evidence>
<sequence length="359" mass="39561">MLRGKSHRELIELSKVIIQPLLPNLYKGQAGKVAVIGGCEDYTGAPYFASSASALIGSDLTHVICEKVAAPIIKSYSPDLMVHPYLFDTGNPEITSQFSPDQMEELRTLSLKDVIKPSFKLLDGFIESKVLPKVLGLIDRCDIFIIGPGFGRDSLMVKSMIKILEQIKVANKPVILDADALFVVSLDPTIIQGYKKAILTPNLIEFERIASHFGIESILKETRLDPILNAVSQLSTKLGVTVMRKSNAEIIVDGENHLINDLSGSARRIGGQGDTLTGCLATFVNWSYHYQAGLWDNEGPKLNAQDSTLLACYASSAIVRLASRKAFKRYGRAMQTSDIQRFLGEAYTELYDSEEFIKV</sequence>
<protein>
    <recommendedName>
        <fullName evidence="7">ATP-dependent (S)-NAD(P)H-hydrate dehydratase</fullName>
        <ecNumber evidence="7">4.2.1.93</ecNumber>
    </recommendedName>
    <alternativeName>
        <fullName evidence="7">ATP-dependent NAD(P)HX dehydratase</fullName>
    </alternativeName>
</protein>